<dbReference type="InterPro" id="IPR036611">
    <property type="entry name" value="Trigger_fac_ribosome-bd_sf"/>
</dbReference>
<dbReference type="InterPro" id="IPR008880">
    <property type="entry name" value="Trigger_fac_C"/>
</dbReference>
<keyword evidence="6 12" id="KW-0697">Rotamase</keyword>
<dbReference type="PANTHER" id="PTHR30560">
    <property type="entry name" value="TRIGGER FACTOR CHAPERONE AND PEPTIDYL-PROLYL CIS/TRANS ISOMERASE"/>
    <property type="match status" value="1"/>
</dbReference>
<dbReference type="PROSITE" id="PS50059">
    <property type="entry name" value="FKBP_PPIASE"/>
    <property type="match status" value="1"/>
</dbReference>
<reference evidence="16 17" key="1">
    <citation type="submission" date="2016-12" db="EMBL/GenBank/DDBJ databases">
        <authorList>
            <person name="Song W.-J."/>
            <person name="Kurnit D.M."/>
        </authorList>
    </citation>
    <scope>NUCLEOTIDE SEQUENCE [LARGE SCALE GENOMIC DNA]</scope>
    <source>
        <strain evidence="16 17">DSM 19599</strain>
    </source>
</reference>
<dbReference type="GO" id="GO:0003755">
    <property type="term" value="F:peptidyl-prolyl cis-trans isomerase activity"/>
    <property type="evidence" value="ECO:0007669"/>
    <property type="project" value="UniProtKB-UniRule"/>
</dbReference>
<dbReference type="InterPro" id="IPR037041">
    <property type="entry name" value="Trigger_fac_C_sf"/>
</dbReference>
<feature type="domain" description="PPIase FKBP-type" evidence="15">
    <location>
        <begin position="167"/>
        <end position="249"/>
    </location>
</feature>
<dbReference type="InterPro" id="IPR001179">
    <property type="entry name" value="PPIase_FKBP_dom"/>
</dbReference>
<keyword evidence="7 12" id="KW-0143">Chaperone</keyword>
<evidence type="ECO:0000256" key="5">
    <source>
        <dbReference type="ARBA" id="ARBA00022618"/>
    </source>
</evidence>
<sequence length="450" mass="49913">MNVTETLSDGLKRELAVVIPAAEIDAKLAAYMDDLRGRVRINGFRPGKVPVGHLRRLYGRQAMTEIVNEAVTESVRQAVADRNEKPALQPAVEIPDDKLEAILSGGTDLAFSMRYEVLPEIVVGDIKSIKIERPVAEVTEEEVDAEVANIAKSVRPFEPKEGPAAEGDRVTIDFLGKLDGEPFEGGGAEDFDLEIGSNRFIPGFEPQLVGLSAGEEKVITVTFPEDYGAANLAGKEATFDIKVKAVAAPAEVKLDDDFAQRFGLESLDKLKEAVREQISGRYAAASRQKVKRALLDALDETHKFEVPELLLETEVDGIWRQLQADMARSGRTFEDEDTTEEEARAEYRRIAERRVRLGLVLSHVGEVNNIEVSEEEVQRALQDELRRYPGREREIIDYYRKNQGAVAALRAPIYEDKVVDYLLELATVDTKTVSKDELFAEAEEDEAAAA</sequence>
<dbReference type="SUPFAM" id="SSF109998">
    <property type="entry name" value="Triger factor/SurA peptide-binding domain-like"/>
    <property type="match status" value="1"/>
</dbReference>
<evidence type="ECO:0000256" key="9">
    <source>
        <dbReference type="ARBA" id="ARBA00023306"/>
    </source>
</evidence>
<dbReference type="NCBIfam" id="TIGR00115">
    <property type="entry name" value="tig"/>
    <property type="match status" value="1"/>
</dbReference>
<dbReference type="PANTHER" id="PTHR30560:SF3">
    <property type="entry name" value="TRIGGER FACTOR-LIKE PROTEIN TIG, CHLOROPLASTIC"/>
    <property type="match status" value="1"/>
</dbReference>
<dbReference type="SUPFAM" id="SSF54534">
    <property type="entry name" value="FKBP-like"/>
    <property type="match status" value="1"/>
</dbReference>
<evidence type="ECO:0000259" key="15">
    <source>
        <dbReference type="PROSITE" id="PS50059"/>
    </source>
</evidence>
<dbReference type="SUPFAM" id="SSF102735">
    <property type="entry name" value="Trigger factor ribosome-binding domain"/>
    <property type="match status" value="1"/>
</dbReference>
<keyword evidence="17" id="KW-1185">Reference proteome</keyword>
<evidence type="ECO:0000313" key="17">
    <source>
        <dbReference type="Proteomes" id="UP000186406"/>
    </source>
</evidence>
<dbReference type="GO" id="GO:0005737">
    <property type="term" value="C:cytoplasm"/>
    <property type="evidence" value="ECO:0007669"/>
    <property type="project" value="UniProtKB-SubCell"/>
</dbReference>
<evidence type="ECO:0000256" key="1">
    <source>
        <dbReference type="ARBA" id="ARBA00000971"/>
    </source>
</evidence>
<evidence type="ECO:0000256" key="2">
    <source>
        <dbReference type="ARBA" id="ARBA00005464"/>
    </source>
</evidence>
<dbReference type="EC" id="5.2.1.8" evidence="3 12"/>
<comment type="similarity">
    <text evidence="2 12 14">Belongs to the FKBP-type PPIase family. Tig subfamily.</text>
</comment>
<accession>A0A1M7ZQB5</accession>
<evidence type="ECO:0000256" key="4">
    <source>
        <dbReference type="ARBA" id="ARBA00016902"/>
    </source>
</evidence>
<proteinExistence type="inferred from homology"/>
<dbReference type="Gene3D" id="3.30.70.1050">
    <property type="entry name" value="Trigger factor ribosome-binding domain"/>
    <property type="match status" value="1"/>
</dbReference>
<dbReference type="Proteomes" id="UP000186406">
    <property type="component" value="Unassembled WGS sequence"/>
</dbReference>
<evidence type="ECO:0000256" key="6">
    <source>
        <dbReference type="ARBA" id="ARBA00023110"/>
    </source>
</evidence>
<evidence type="ECO:0000256" key="14">
    <source>
        <dbReference type="RuleBase" id="RU003914"/>
    </source>
</evidence>
<dbReference type="InterPro" id="IPR046357">
    <property type="entry name" value="PPIase_dom_sf"/>
</dbReference>
<dbReference type="FunFam" id="3.10.50.40:FF:000001">
    <property type="entry name" value="Trigger factor"/>
    <property type="match status" value="1"/>
</dbReference>
<name>A0A1M7ZQB5_9HYPH</name>
<dbReference type="OrthoDB" id="9767721at2"/>
<dbReference type="Pfam" id="PF05697">
    <property type="entry name" value="Trigger_N"/>
    <property type="match status" value="1"/>
</dbReference>
<dbReference type="STRING" id="1123029.SAMN02745172_03769"/>
<organism evidence="16 17">
    <name type="scientific">Pseudoxanthobacter soli DSM 19599</name>
    <dbReference type="NCBI Taxonomy" id="1123029"/>
    <lineage>
        <taxon>Bacteria</taxon>
        <taxon>Pseudomonadati</taxon>
        <taxon>Pseudomonadota</taxon>
        <taxon>Alphaproteobacteria</taxon>
        <taxon>Hyphomicrobiales</taxon>
        <taxon>Segnochrobactraceae</taxon>
        <taxon>Pseudoxanthobacter</taxon>
    </lineage>
</organism>
<evidence type="ECO:0000256" key="7">
    <source>
        <dbReference type="ARBA" id="ARBA00023186"/>
    </source>
</evidence>
<dbReference type="InterPro" id="IPR008881">
    <property type="entry name" value="Trigger_fac_ribosome-bd_bac"/>
</dbReference>
<dbReference type="Gene3D" id="3.10.50.40">
    <property type="match status" value="1"/>
</dbReference>
<dbReference type="HAMAP" id="MF_00303">
    <property type="entry name" value="Trigger_factor_Tig"/>
    <property type="match status" value="1"/>
</dbReference>
<keyword evidence="8 12" id="KW-0413">Isomerase</keyword>
<protein>
    <recommendedName>
        <fullName evidence="4 12">Trigger factor</fullName>
        <shortName evidence="12">TF</shortName>
        <ecNumber evidence="3 12">5.2.1.8</ecNumber>
    </recommendedName>
    <alternativeName>
        <fullName evidence="11 12">PPIase</fullName>
    </alternativeName>
</protein>
<dbReference type="GO" id="GO:0043335">
    <property type="term" value="P:protein unfolding"/>
    <property type="evidence" value="ECO:0007669"/>
    <property type="project" value="TreeGrafter"/>
</dbReference>
<keyword evidence="12" id="KW-0963">Cytoplasm</keyword>
<dbReference type="GO" id="GO:0051083">
    <property type="term" value="P:'de novo' cotranslational protein folding"/>
    <property type="evidence" value="ECO:0007669"/>
    <property type="project" value="TreeGrafter"/>
</dbReference>
<comment type="catalytic activity">
    <reaction evidence="1 12 13">
        <text>[protein]-peptidylproline (omega=180) = [protein]-peptidylproline (omega=0)</text>
        <dbReference type="Rhea" id="RHEA:16237"/>
        <dbReference type="Rhea" id="RHEA-COMP:10747"/>
        <dbReference type="Rhea" id="RHEA-COMP:10748"/>
        <dbReference type="ChEBI" id="CHEBI:83833"/>
        <dbReference type="ChEBI" id="CHEBI:83834"/>
        <dbReference type="EC" id="5.2.1.8"/>
    </reaction>
</comment>
<dbReference type="RefSeq" id="WP_073631593.1">
    <property type="nucleotide sequence ID" value="NZ_FRXO01000010.1"/>
</dbReference>
<gene>
    <name evidence="12" type="primary">tig</name>
    <name evidence="16" type="ORF">SAMN02745172_03769</name>
</gene>
<dbReference type="AlphaFoldDB" id="A0A1M7ZQB5"/>
<dbReference type="GO" id="GO:0043022">
    <property type="term" value="F:ribosome binding"/>
    <property type="evidence" value="ECO:0007669"/>
    <property type="project" value="TreeGrafter"/>
</dbReference>
<evidence type="ECO:0000256" key="12">
    <source>
        <dbReference type="HAMAP-Rule" id="MF_00303"/>
    </source>
</evidence>
<evidence type="ECO:0000256" key="11">
    <source>
        <dbReference type="ARBA" id="ARBA00029986"/>
    </source>
</evidence>
<dbReference type="GO" id="GO:0051301">
    <property type="term" value="P:cell division"/>
    <property type="evidence" value="ECO:0007669"/>
    <property type="project" value="UniProtKB-KW"/>
</dbReference>
<evidence type="ECO:0000313" key="16">
    <source>
        <dbReference type="EMBL" id="SHO67104.1"/>
    </source>
</evidence>
<keyword evidence="5 12" id="KW-0132">Cell division</keyword>
<evidence type="ECO:0000256" key="3">
    <source>
        <dbReference type="ARBA" id="ARBA00013194"/>
    </source>
</evidence>
<dbReference type="Pfam" id="PF05698">
    <property type="entry name" value="Trigger_C"/>
    <property type="match status" value="1"/>
</dbReference>
<dbReference type="Pfam" id="PF00254">
    <property type="entry name" value="FKBP_C"/>
    <property type="match status" value="1"/>
</dbReference>
<dbReference type="Gene3D" id="1.10.3120.10">
    <property type="entry name" value="Trigger factor, C-terminal domain"/>
    <property type="match status" value="1"/>
</dbReference>
<evidence type="ECO:0000256" key="8">
    <source>
        <dbReference type="ARBA" id="ARBA00023235"/>
    </source>
</evidence>
<evidence type="ECO:0000256" key="10">
    <source>
        <dbReference type="ARBA" id="ARBA00024849"/>
    </source>
</evidence>
<comment type="domain">
    <text evidence="12">Consists of 3 domains; the N-terminus binds the ribosome, the middle domain has PPIase activity, while the C-terminus has intrinsic chaperone activity on its own.</text>
</comment>
<dbReference type="GO" id="GO:0044183">
    <property type="term" value="F:protein folding chaperone"/>
    <property type="evidence" value="ECO:0007669"/>
    <property type="project" value="TreeGrafter"/>
</dbReference>
<comment type="function">
    <text evidence="10 12">Involved in protein export. Acts as a chaperone by maintaining the newly synthesized protein in an open conformation. Functions as a peptidyl-prolyl cis-trans isomerase.</text>
</comment>
<dbReference type="GO" id="GO:0015031">
    <property type="term" value="P:protein transport"/>
    <property type="evidence" value="ECO:0007669"/>
    <property type="project" value="UniProtKB-UniRule"/>
</dbReference>
<evidence type="ECO:0000256" key="13">
    <source>
        <dbReference type="PROSITE-ProRule" id="PRU00277"/>
    </source>
</evidence>
<keyword evidence="9 12" id="KW-0131">Cell cycle</keyword>
<dbReference type="InterPro" id="IPR005215">
    <property type="entry name" value="Trig_fac"/>
</dbReference>
<dbReference type="EMBL" id="FRXO01000010">
    <property type="protein sequence ID" value="SHO67104.1"/>
    <property type="molecule type" value="Genomic_DNA"/>
</dbReference>
<comment type="subcellular location">
    <subcellularLocation>
        <location evidence="12">Cytoplasm</location>
    </subcellularLocation>
    <text evidence="12">About half TF is bound to the ribosome near the polypeptide exit tunnel while the other half is free in the cytoplasm.</text>
</comment>
<dbReference type="PIRSF" id="PIRSF003095">
    <property type="entry name" value="Trigger_factor"/>
    <property type="match status" value="1"/>
</dbReference>
<dbReference type="InterPro" id="IPR027304">
    <property type="entry name" value="Trigger_fact/SurA_dom_sf"/>
</dbReference>